<evidence type="ECO:0000256" key="1">
    <source>
        <dbReference type="SAM" id="MobiDB-lite"/>
    </source>
</evidence>
<dbReference type="AlphaFoldDB" id="A0A5M3MFS1"/>
<feature type="compositionally biased region" description="Basic and acidic residues" evidence="1">
    <location>
        <begin position="150"/>
        <end position="160"/>
    </location>
</feature>
<feature type="compositionally biased region" description="Low complexity" evidence="1">
    <location>
        <begin position="209"/>
        <end position="222"/>
    </location>
</feature>
<dbReference type="EMBL" id="JH711584">
    <property type="protein sequence ID" value="EIW77441.1"/>
    <property type="molecule type" value="Genomic_DNA"/>
</dbReference>
<dbReference type="Proteomes" id="UP000053558">
    <property type="component" value="Unassembled WGS sequence"/>
</dbReference>
<feature type="compositionally biased region" description="Pro residues" evidence="1">
    <location>
        <begin position="322"/>
        <end position="334"/>
    </location>
</feature>
<dbReference type="GeneID" id="19210787"/>
<gene>
    <name evidence="2" type="ORF">CONPUDRAFT_84519</name>
</gene>
<feature type="compositionally biased region" description="Basic and acidic residues" evidence="1">
    <location>
        <begin position="540"/>
        <end position="556"/>
    </location>
</feature>
<feature type="region of interest" description="Disordered" evidence="1">
    <location>
        <begin position="516"/>
        <end position="556"/>
    </location>
</feature>
<evidence type="ECO:0000313" key="3">
    <source>
        <dbReference type="Proteomes" id="UP000053558"/>
    </source>
</evidence>
<feature type="compositionally biased region" description="Low complexity" evidence="1">
    <location>
        <begin position="520"/>
        <end position="529"/>
    </location>
</feature>
<feature type="compositionally biased region" description="Low complexity" evidence="1">
    <location>
        <begin position="191"/>
        <end position="202"/>
    </location>
</feature>
<feature type="compositionally biased region" description="Low complexity" evidence="1">
    <location>
        <begin position="312"/>
        <end position="321"/>
    </location>
</feature>
<comment type="caution">
    <text evidence="2">The sequence shown here is derived from an EMBL/GenBank/DDBJ whole genome shotgun (WGS) entry which is preliminary data.</text>
</comment>
<reference evidence="3" key="1">
    <citation type="journal article" date="2012" name="Science">
        <title>The Paleozoic origin of enzymatic lignin decomposition reconstructed from 31 fungal genomes.</title>
        <authorList>
            <person name="Floudas D."/>
            <person name="Binder M."/>
            <person name="Riley R."/>
            <person name="Barry K."/>
            <person name="Blanchette R.A."/>
            <person name="Henrissat B."/>
            <person name="Martinez A.T."/>
            <person name="Otillar R."/>
            <person name="Spatafora J.W."/>
            <person name="Yadav J.S."/>
            <person name="Aerts A."/>
            <person name="Benoit I."/>
            <person name="Boyd A."/>
            <person name="Carlson A."/>
            <person name="Copeland A."/>
            <person name="Coutinho P.M."/>
            <person name="de Vries R.P."/>
            <person name="Ferreira P."/>
            <person name="Findley K."/>
            <person name="Foster B."/>
            <person name="Gaskell J."/>
            <person name="Glotzer D."/>
            <person name="Gorecki P."/>
            <person name="Heitman J."/>
            <person name="Hesse C."/>
            <person name="Hori C."/>
            <person name="Igarashi K."/>
            <person name="Jurgens J.A."/>
            <person name="Kallen N."/>
            <person name="Kersten P."/>
            <person name="Kohler A."/>
            <person name="Kuees U."/>
            <person name="Kumar T.K.A."/>
            <person name="Kuo A."/>
            <person name="LaButti K."/>
            <person name="Larrondo L.F."/>
            <person name="Lindquist E."/>
            <person name="Ling A."/>
            <person name="Lombard V."/>
            <person name="Lucas S."/>
            <person name="Lundell T."/>
            <person name="Martin R."/>
            <person name="McLaughlin D.J."/>
            <person name="Morgenstern I."/>
            <person name="Morin E."/>
            <person name="Murat C."/>
            <person name="Nagy L.G."/>
            <person name="Nolan M."/>
            <person name="Ohm R.A."/>
            <person name="Patyshakuliyeva A."/>
            <person name="Rokas A."/>
            <person name="Ruiz-Duenas F.J."/>
            <person name="Sabat G."/>
            <person name="Salamov A."/>
            <person name="Samejima M."/>
            <person name="Schmutz J."/>
            <person name="Slot J.C."/>
            <person name="St John F."/>
            <person name="Stenlid J."/>
            <person name="Sun H."/>
            <person name="Sun S."/>
            <person name="Syed K."/>
            <person name="Tsang A."/>
            <person name="Wiebenga A."/>
            <person name="Young D."/>
            <person name="Pisabarro A."/>
            <person name="Eastwood D.C."/>
            <person name="Martin F."/>
            <person name="Cullen D."/>
            <person name="Grigoriev I.V."/>
            <person name="Hibbett D.S."/>
        </authorList>
    </citation>
    <scope>NUCLEOTIDE SEQUENCE [LARGE SCALE GENOMIC DNA]</scope>
    <source>
        <strain evidence="3">RWD-64-598 SS2</strain>
    </source>
</reference>
<feature type="compositionally biased region" description="Low complexity" evidence="1">
    <location>
        <begin position="349"/>
        <end position="360"/>
    </location>
</feature>
<dbReference type="OrthoDB" id="5314275at2759"/>
<dbReference type="KEGG" id="cput:CONPUDRAFT_84519"/>
<evidence type="ECO:0000313" key="2">
    <source>
        <dbReference type="EMBL" id="EIW77441.1"/>
    </source>
</evidence>
<keyword evidence="3" id="KW-1185">Reference proteome</keyword>
<feature type="compositionally biased region" description="Low complexity" evidence="1">
    <location>
        <begin position="80"/>
        <end position="116"/>
    </location>
</feature>
<proteinExistence type="predicted"/>
<organism evidence="2 3">
    <name type="scientific">Coniophora puteana (strain RWD-64-598)</name>
    <name type="common">Brown rot fungus</name>
    <dbReference type="NCBI Taxonomy" id="741705"/>
    <lineage>
        <taxon>Eukaryota</taxon>
        <taxon>Fungi</taxon>
        <taxon>Dikarya</taxon>
        <taxon>Basidiomycota</taxon>
        <taxon>Agaricomycotina</taxon>
        <taxon>Agaricomycetes</taxon>
        <taxon>Agaricomycetidae</taxon>
        <taxon>Boletales</taxon>
        <taxon>Coniophorineae</taxon>
        <taxon>Coniophoraceae</taxon>
        <taxon>Coniophora</taxon>
    </lineage>
</organism>
<sequence length="565" mass="59653">MSERQQRIQAKIDEAQQARRAANPDEDAEPEDLPPPAYSLEPSASSSASSQPQASGPSAPSALIPVVADDPLAHSPPGPASSSSLPLAPSTATQHSTAPPAASGSSVSRSPSVQAPHPQVVLAPPGEEPSGLSMRDQKIMSDIMPDEPQEEPHPRYEEHAGPSQFTPPQGPYAPPPQQYAQSPYASPPAPHAQYSPYGQHQGPSPPGPSQYAPPYADAKAYAGSLPPPGAPGAQQWDFGQYTDKSGSSSHGKEPQHDLYRPTSQSPYAPAPDGQGQPYGYAPDKAPYAPHGHGHSQGHLQPSMDQQYPGYHFPPSSSSFSPGPNPNPGFSPAPGPSGSERWDPRPLPQGSSRGSIASSSQGPPPSWNRLPARDDAVTYAPFPPLALLSQSSHLSKGFPEAPPPAGYAPHPFATHDVQGEDWARFLADIKKTASAVGDTYNRSVAPFLRHQIVLGPLIGLAMDGAKAAVKAASKSPSAGVVVDDWNTFFFNPRRINVSLVQGEKRLSGLGYNDPALTRVPSASSSQSSSSRGNADLGRYLSKRESKRAAREQEKAETPFRLVVEPF</sequence>
<dbReference type="Pfam" id="PF15496">
    <property type="entry name" value="DUF4646"/>
    <property type="match status" value="1"/>
</dbReference>
<feature type="compositionally biased region" description="Basic and acidic residues" evidence="1">
    <location>
        <begin position="250"/>
        <end position="259"/>
    </location>
</feature>
<feature type="compositionally biased region" description="Pro residues" evidence="1">
    <location>
        <begin position="168"/>
        <end position="177"/>
    </location>
</feature>
<dbReference type="RefSeq" id="XP_007772812.1">
    <property type="nucleotide sequence ID" value="XM_007774622.1"/>
</dbReference>
<feature type="region of interest" description="Disordered" evidence="1">
    <location>
        <begin position="1"/>
        <end position="371"/>
    </location>
</feature>
<feature type="compositionally biased region" description="Basic and acidic residues" evidence="1">
    <location>
        <begin position="1"/>
        <end position="17"/>
    </location>
</feature>
<protein>
    <submittedName>
        <fullName evidence="2">Uncharacterized protein</fullName>
    </submittedName>
</protein>
<name>A0A5M3MFS1_CONPW</name>
<accession>A0A5M3MFS1</accession>
<feature type="compositionally biased region" description="Low complexity" evidence="1">
    <location>
        <begin position="38"/>
        <end position="62"/>
    </location>
</feature>
<dbReference type="InterPro" id="IPR028018">
    <property type="entry name" value="DUF4646"/>
</dbReference>